<dbReference type="InterPro" id="IPR033227">
    <property type="entry name" value="CAPS"/>
</dbReference>
<dbReference type="EMBL" id="LBMM01006277">
    <property type="protein sequence ID" value="KMQ90746.1"/>
    <property type="molecule type" value="Genomic_DNA"/>
</dbReference>
<dbReference type="GO" id="GO:1990504">
    <property type="term" value="P:dense core granule exocytosis"/>
    <property type="evidence" value="ECO:0007669"/>
    <property type="project" value="InterPro"/>
</dbReference>
<organism evidence="16 17">
    <name type="scientific">Lasius niger</name>
    <name type="common">Black garden ant</name>
    <dbReference type="NCBI Taxonomy" id="67767"/>
    <lineage>
        <taxon>Eukaryota</taxon>
        <taxon>Metazoa</taxon>
        <taxon>Ecdysozoa</taxon>
        <taxon>Arthropoda</taxon>
        <taxon>Hexapoda</taxon>
        <taxon>Insecta</taxon>
        <taxon>Pterygota</taxon>
        <taxon>Neoptera</taxon>
        <taxon>Endopterygota</taxon>
        <taxon>Hymenoptera</taxon>
        <taxon>Apocrita</taxon>
        <taxon>Aculeata</taxon>
        <taxon>Formicoidea</taxon>
        <taxon>Formicidae</taxon>
        <taxon>Formicinae</taxon>
        <taxon>Lasius</taxon>
        <taxon>Lasius</taxon>
    </lineage>
</organism>
<dbReference type="InterPro" id="IPR000008">
    <property type="entry name" value="C2_dom"/>
</dbReference>
<keyword evidence="7" id="KW-0770">Synapse</keyword>
<evidence type="ECO:0000256" key="7">
    <source>
        <dbReference type="ARBA" id="ARBA00023018"/>
    </source>
</evidence>
<keyword evidence="6" id="KW-0653">Protein transport</keyword>
<dbReference type="AlphaFoldDB" id="A0A0J7KKK1"/>
<dbReference type="Proteomes" id="UP000036403">
    <property type="component" value="Unassembled WGS sequence"/>
</dbReference>
<reference evidence="16 17" key="1">
    <citation type="submission" date="2015-04" db="EMBL/GenBank/DDBJ databases">
        <title>Lasius niger genome sequencing.</title>
        <authorList>
            <person name="Konorov E.A."/>
            <person name="Nikitin M.A."/>
            <person name="Kirill M.V."/>
            <person name="Chang P."/>
        </authorList>
    </citation>
    <scope>NUCLEOTIDE SEQUENCE [LARGE SCALE GENOMIC DNA]</scope>
    <source>
        <tissue evidence="16">Whole</tissue>
    </source>
</reference>
<comment type="caution">
    <text evidence="16">The sequence shown here is derived from an EMBL/GenBank/DDBJ whole genome shotgun (WGS) entry which is preliminary data.</text>
</comment>
<keyword evidence="10" id="KW-0968">Cytoplasmic vesicle</keyword>
<feature type="domain" description="PH" evidence="13">
    <location>
        <begin position="436"/>
        <end position="546"/>
    </location>
</feature>
<name>A0A0J7KKK1_LASNI</name>
<dbReference type="GO" id="GO:0015031">
    <property type="term" value="P:protein transport"/>
    <property type="evidence" value="ECO:0007669"/>
    <property type="project" value="UniProtKB-KW"/>
</dbReference>
<dbReference type="Pfam" id="PF00169">
    <property type="entry name" value="PH"/>
    <property type="match status" value="1"/>
</dbReference>
<dbReference type="GO" id="GO:0030659">
    <property type="term" value="C:cytoplasmic vesicle membrane"/>
    <property type="evidence" value="ECO:0007669"/>
    <property type="project" value="UniProtKB-SubCell"/>
</dbReference>
<dbReference type="GO" id="GO:0008289">
    <property type="term" value="F:lipid binding"/>
    <property type="evidence" value="ECO:0007669"/>
    <property type="project" value="UniProtKB-KW"/>
</dbReference>
<feature type="domain" description="C2" evidence="14">
    <location>
        <begin position="296"/>
        <end position="410"/>
    </location>
</feature>
<dbReference type="GO" id="GO:0098793">
    <property type="term" value="C:presynapse"/>
    <property type="evidence" value="ECO:0007669"/>
    <property type="project" value="GOC"/>
</dbReference>
<dbReference type="Pfam" id="PF25341">
    <property type="entry name" value="C2_CAPS"/>
    <property type="match status" value="1"/>
</dbReference>
<dbReference type="SUPFAM" id="SSF50729">
    <property type="entry name" value="PH domain-like"/>
    <property type="match status" value="1"/>
</dbReference>
<dbReference type="FunFam" id="2.30.29.30:FF:000007">
    <property type="entry name" value="Calcium-dependent secretion activator 2 isoform B"/>
    <property type="match status" value="1"/>
</dbReference>
<evidence type="ECO:0000259" key="14">
    <source>
        <dbReference type="PROSITE" id="PS50004"/>
    </source>
</evidence>
<dbReference type="InterPro" id="IPR010439">
    <property type="entry name" value="MUN_dom"/>
</dbReference>
<evidence type="ECO:0000259" key="13">
    <source>
        <dbReference type="PROSITE" id="PS50003"/>
    </source>
</evidence>
<dbReference type="Gene3D" id="2.30.29.30">
    <property type="entry name" value="Pleckstrin-homology domain (PH domain)/Phosphotyrosine-binding domain (PTB)"/>
    <property type="match status" value="1"/>
</dbReference>
<keyword evidence="4" id="KW-0479">Metal-binding</keyword>
<dbReference type="PROSITE" id="PS50003">
    <property type="entry name" value="PH_DOMAIN"/>
    <property type="match status" value="1"/>
</dbReference>
<comment type="subcellular location">
    <subcellularLocation>
        <location evidence="1">Cytoplasmic vesicle membrane</location>
    </subcellularLocation>
    <subcellularLocation>
        <location evidence="11">Synapse</location>
    </subcellularLocation>
</comment>
<evidence type="ECO:0000259" key="15">
    <source>
        <dbReference type="PROSITE" id="PS51258"/>
    </source>
</evidence>
<dbReference type="InterPro" id="IPR001849">
    <property type="entry name" value="PH_domain"/>
</dbReference>
<dbReference type="SMART" id="SM00233">
    <property type="entry name" value="PH"/>
    <property type="match status" value="1"/>
</dbReference>
<evidence type="ECO:0000256" key="8">
    <source>
        <dbReference type="ARBA" id="ARBA00023121"/>
    </source>
</evidence>
<accession>A0A0J7KKK1</accession>
<evidence type="ECO:0000256" key="12">
    <source>
        <dbReference type="SAM" id="MobiDB-lite"/>
    </source>
</evidence>
<dbReference type="PROSITE" id="PS51258">
    <property type="entry name" value="MHD1"/>
    <property type="match status" value="1"/>
</dbReference>
<gene>
    <name evidence="16" type="ORF">RF55_9463</name>
</gene>
<dbReference type="InterPro" id="IPR011993">
    <property type="entry name" value="PH-like_dom_sf"/>
</dbReference>
<keyword evidence="8" id="KW-0446">Lipid-binding</keyword>
<dbReference type="InterPro" id="IPR014770">
    <property type="entry name" value="Munc13_1"/>
</dbReference>
<dbReference type="Pfam" id="PF06292">
    <property type="entry name" value="MUN"/>
    <property type="match status" value="2"/>
</dbReference>
<evidence type="ECO:0000256" key="10">
    <source>
        <dbReference type="ARBA" id="ARBA00023329"/>
    </source>
</evidence>
<feature type="domain" description="MHD1" evidence="15">
    <location>
        <begin position="817"/>
        <end position="948"/>
    </location>
</feature>
<keyword evidence="3" id="KW-0268">Exocytosis</keyword>
<evidence type="ECO:0000313" key="17">
    <source>
        <dbReference type="Proteomes" id="UP000036403"/>
    </source>
</evidence>
<dbReference type="SMART" id="SM01145">
    <property type="entry name" value="DUF1041"/>
    <property type="match status" value="1"/>
</dbReference>
<dbReference type="SUPFAM" id="SSF49562">
    <property type="entry name" value="C2 domain (Calcium/lipid-binding domain, CaLB)"/>
    <property type="match status" value="1"/>
</dbReference>
<evidence type="ECO:0000256" key="2">
    <source>
        <dbReference type="ARBA" id="ARBA00022448"/>
    </source>
</evidence>
<evidence type="ECO:0000313" key="16">
    <source>
        <dbReference type="EMBL" id="KMQ90746.1"/>
    </source>
</evidence>
<evidence type="ECO:0000256" key="11">
    <source>
        <dbReference type="ARBA" id="ARBA00034103"/>
    </source>
</evidence>
<dbReference type="InterPro" id="IPR035892">
    <property type="entry name" value="C2_domain_sf"/>
</dbReference>
<dbReference type="PaxDb" id="67767-A0A0J7KKK1"/>
<dbReference type="InterPro" id="IPR057457">
    <property type="entry name" value="CAPS_C2"/>
</dbReference>
<dbReference type="PROSITE" id="PS50004">
    <property type="entry name" value="C2"/>
    <property type="match status" value="1"/>
</dbReference>
<evidence type="ECO:0000256" key="3">
    <source>
        <dbReference type="ARBA" id="ARBA00022483"/>
    </source>
</evidence>
<sequence length="1184" mass="135845">MDKQEREEEERKTRIQLYVFISRCIAYPFNAKQPMDMTRRQMKVTKQQLETICSRFQSFLKGETQIMADEAFHNAIQNYHDVFLKSDRVVRMVQSGACSQLDFREVFKKNIEKRVRSLPEIDGLSKETVLTSWLAKFDCILKGTGDEDTKRSSRMQQQSLNSELILSKEQLYDMFQQILGIKKFEHQLLFNALLLDSADEQAAAIRRELDGRVQKVNEMEKNRKLMPRFLLKEMESLYIEELKSSINLLMANLESLPVSKGSIDSKYGLQKLKRYNHRGERSRCRGQGSLAKLEGDSADSDPQLTKMDVGLTFQLEVVVMEVKGLKSLAPNRIVYCTMEVEGGEKLQTDQAEASKPMWDTQGDFTTMHPLPVVKVRLYTENPAMLALEDKELGKVILRPTPLSCKVPEWHRMTVPKNCADQDLRMKIACRMDKPLNMKHCGYLYAMGKSVWKKWKKRYFVLVQVSQYTFAMCSYKEKKSEPSEMMQLDGYTVDYIEAVSANLMVGMDLEGGRYFFNAVREGDNIVYASDDENECHLWVMAMYRATGQSHKPTPPVSVADKNSTISKIQGDADRAKKHGMEDYISADPCKFDHHALFKYLQNLILDYRLNDPYCSLGWFSPGQVFVLDEYCARIDRGLMIDPTLIHFSFAFCATHVYGNTTSADGVGSITHEEKDKFQDIKERLRQILEKQITNFRYGFPFGRPEGALKATLSLLERVLMKDSVTPVPQEEVKALIKNCLETAALVNYTKLSAEAKIEDDLSGEVCVPSSKKLEDLIHLAELCVDLLQQNEEHYSEAFAWFSDLMVEHAEIFWSLFAVDMDKVLAEQPPDTWDSFPLFQIMNDYLRTDDNLKNGRFHQHLRDTFAPLVVRYVDLMETSIAQSIHKGFEKERWEIKGNGCATSEDLFWKLDALQSFIGGLHWPDQEFRQHLEQRLKLMACDMVESCIQRTDAAFQQWLKKGVTFISTDYIIPSEMCAMVNVILDAKNQSFKLCTVDGVDVKVSGSGKEMGQAYVNFTRNCMDQIRSKVLDELWILTFFEQWYTAQIQMLCNWLSERLDHSLHLYQCTCLAHIVKKVYSDFELQGVMEEKLNTKTYQTIDKRMKTEEATCALTMSAQNEEGFSENGNDDEVERPKTKVTIVETITEDANYVANLSNVTSNVVGKVGSMFGKGIGGLSTKFGSASNWF</sequence>
<keyword evidence="2" id="KW-0813">Transport</keyword>
<evidence type="ECO:0000256" key="1">
    <source>
        <dbReference type="ARBA" id="ARBA00004156"/>
    </source>
</evidence>
<dbReference type="PANTHER" id="PTHR12166">
    <property type="entry name" value="CALCIUM-DEPENDENT SECRETION ACTIVATOR"/>
    <property type="match status" value="1"/>
</dbReference>
<dbReference type="CDD" id="cd01234">
    <property type="entry name" value="PH_CADPS"/>
    <property type="match status" value="1"/>
</dbReference>
<dbReference type="GO" id="GO:0046872">
    <property type="term" value="F:metal ion binding"/>
    <property type="evidence" value="ECO:0007669"/>
    <property type="project" value="UniProtKB-KW"/>
</dbReference>
<proteinExistence type="predicted"/>
<keyword evidence="5" id="KW-0106">Calcium</keyword>
<dbReference type="OrthoDB" id="10063282at2759"/>
<dbReference type="GO" id="GO:0016079">
    <property type="term" value="P:synaptic vesicle exocytosis"/>
    <property type="evidence" value="ECO:0007669"/>
    <property type="project" value="InterPro"/>
</dbReference>
<evidence type="ECO:0000256" key="4">
    <source>
        <dbReference type="ARBA" id="ARBA00022723"/>
    </source>
</evidence>
<evidence type="ECO:0000256" key="6">
    <source>
        <dbReference type="ARBA" id="ARBA00022927"/>
    </source>
</evidence>
<feature type="region of interest" description="Disordered" evidence="12">
    <location>
        <begin position="278"/>
        <end position="301"/>
    </location>
</feature>
<evidence type="ECO:0000256" key="9">
    <source>
        <dbReference type="ARBA" id="ARBA00023136"/>
    </source>
</evidence>
<evidence type="ECO:0000256" key="5">
    <source>
        <dbReference type="ARBA" id="ARBA00022837"/>
    </source>
</evidence>
<protein>
    <submittedName>
        <fullName evidence="16">Calcium-dependent secretion activator</fullName>
    </submittedName>
</protein>
<keyword evidence="17" id="KW-1185">Reference proteome</keyword>
<keyword evidence="9" id="KW-0472">Membrane</keyword>
<dbReference type="PANTHER" id="PTHR12166:SF8">
    <property type="entry name" value="CALCIUM-DEPENDENT SECRETION ACTIVATOR"/>
    <property type="match status" value="1"/>
</dbReference>